<proteinExistence type="predicted"/>
<name>A0A8H5ZUA0_PETAA</name>
<evidence type="ECO:0000313" key="2">
    <source>
        <dbReference type="Proteomes" id="UP000541154"/>
    </source>
</evidence>
<accession>A0A8H5ZUA0</accession>
<dbReference type="AlphaFoldDB" id="A0A8H5ZUA0"/>
<dbReference type="EMBL" id="SPNV01000437">
    <property type="protein sequence ID" value="KAF5855417.1"/>
    <property type="molecule type" value="Genomic_DNA"/>
</dbReference>
<comment type="caution">
    <text evidence="1">The sequence shown here is derived from an EMBL/GenBank/DDBJ whole genome shotgun (WGS) entry which is preliminary data.</text>
</comment>
<sequence>MRCDDPECGCQPYPRKNRKVEVVLYGDGPEQYRPLNQPGTSIDVIFDPIGKAMILREIIIDPTRKHTFWNFSVQLDAANMHFVNLEGLADGSLILSVRIRSSACTVRGSKMSVKEKISGFTPPRVQSKLYNDLYCCDWPRQRLQLFLPEERLVEWKTVALIVKSFGRITADQWSDMVWMKDRPSVAGLNWRAIEDIKIDEKKLTHLKARGKQNHAVAKENKITLLQQDSAFA</sequence>
<evidence type="ECO:0000313" key="1">
    <source>
        <dbReference type="EMBL" id="KAF5855417.1"/>
    </source>
</evidence>
<protein>
    <submittedName>
        <fullName evidence="1">Alpha-amylase A type-1/2</fullName>
    </submittedName>
</protein>
<organism evidence="1 2">
    <name type="scientific">Petromyces alliaceus</name>
    <name type="common">Aspergillus alliaceus</name>
    <dbReference type="NCBI Taxonomy" id="209559"/>
    <lineage>
        <taxon>Eukaryota</taxon>
        <taxon>Fungi</taxon>
        <taxon>Dikarya</taxon>
        <taxon>Ascomycota</taxon>
        <taxon>Pezizomycotina</taxon>
        <taxon>Eurotiomycetes</taxon>
        <taxon>Eurotiomycetidae</taxon>
        <taxon>Eurotiales</taxon>
        <taxon>Aspergillaceae</taxon>
        <taxon>Aspergillus</taxon>
        <taxon>Aspergillus subgen. Circumdati</taxon>
    </lineage>
</organism>
<gene>
    <name evidence="1" type="primary">AMY1_1</name>
    <name evidence="1" type="ORF">ETB97_009240</name>
</gene>
<dbReference type="Proteomes" id="UP000541154">
    <property type="component" value="Unassembled WGS sequence"/>
</dbReference>
<keyword evidence="2" id="KW-1185">Reference proteome</keyword>
<reference evidence="1 2" key="1">
    <citation type="submission" date="2019-04" db="EMBL/GenBank/DDBJ databases">
        <title>Aspergillus burnettii sp. nov., novel species from soil in southeast Queensland.</title>
        <authorList>
            <person name="Gilchrist C.L.M."/>
            <person name="Pitt J.I."/>
            <person name="Lange L."/>
            <person name="Lacey H.J."/>
            <person name="Vuong D."/>
            <person name="Midgley D.J."/>
            <person name="Greenfield P."/>
            <person name="Bradbury M."/>
            <person name="Lacey E."/>
            <person name="Busk P.K."/>
            <person name="Pilgaard B."/>
            <person name="Chooi Y.H."/>
            <person name="Piggott A.M."/>
        </authorList>
    </citation>
    <scope>NUCLEOTIDE SEQUENCE [LARGE SCALE GENOMIC DNA]</scope>
    <source>
        <strain evidence="1 2">FRR 5400</strain>
    </source>
</reference>